<name>A0A2T6ZUY7_TUBBO</name>
<evidence type="ECO:0000313" key="3">
    <source>
        <dbReference type="Proteomes" id="UP000244722"/>
    </source>
</evidence>
<dbReference type="EMBL" id="NESQ01000096">
    <property type="protein sequence ID" value="PUU79265.1"/>
    <property type="molecule type" value="Genomic_DNA"/>
</dbReference>
<feature type="transmembrane region" description="Helical" evidence="1">
    <location>
        <begin position="356"/>
        <end position="383"/>
    </location>
</feature>
<evidence type="ECO:0000256" key="1">
    <source>
        <dbReference type="SAM" id="Phobius"/>
    </source>
</evidence>
<feature type="transmembrane region" description="Helical" evidence="1">
    <location>
        <begin position="51"/>
        <end position="70"/>
    </location>
</feature>
<accession>A0A2T6ZUY7</accession>
<evidence type="ECO:0000313" key="2">
    <source>
        <dbReference type="EMBL" id="PUU79265.1"/>
    </source>
</evidence>
<feature type="transmembrane region" description="Helical" evidence="1">
    <location>
        <begin position="280"/>
        <end position="303"/>
    </location>
</feature>
<sequence length="403" mass="44146">MSDAADDTPTIFNFTVTQVVLTSHANLTTSLKCQGREGCGYLPDPGFRSTLGLLLATIIPVLSAATQSIYMKPLRQFSKRCKDIVLRIVFPEIGLYKVQKEEAHRSRILKVLRSEGIDGVTRQQLMAIQAGRLYLANDLTTLVISADQGNWSQFQWCSEEPDSAIPLGIDDIAAYAGLLKGLPTGRRTWKGIGLPDFALVVLTVQWAWLITTIAIRLSRGYRVSLVELYSLYSLAAFIFERLLTRLNKPAWDQHCVSVRPPPAVIPEHTNACGVRTLSELGIVVPALLFVAFPVYMMVYGYFLGGYGEGGQVGAHGFEPAICIAAGGMYCSAAIWGFIGILVAGKFEGTKLYTLRWVPWSIAIMALVGSKLMVFLIAIAQVVFATDPGIYRVPPQVFSLPHIG</sequence>
<reference evidence="2 3" key="1">
    <citation type="submission" date="2017-04" db="EMBL/GenBank/DDBJ databases">
        <title>Draft genome sequence of Tuber borchii Vittad., a whitish edible truffle.</title>
        <authorList>
            <consortium name="DOE Joint Genome Institute"/>
            <person name="Murat C."/>
            <person name="Kuo A."/>
            <person name="Barry K.W."/>
            <person name="Clum A."/>
            <person name="Dockter R.B."/>
            <person name="Fauchery L."/>
            <person name="Iotti M."/>
            <person name="Kohler A."/>
            <person name="Labutti K."/>
            <person name="Lindquist E.A."/>
            <person name="Lipzen A."/>
            <person name="Ohm R.A."/>
            <person name="Wang M."/>
            <person name="Grigoriev I.V."/>
            <person name="Zambonelli A."/>
            <person name="Martin F.M."/>
        </authorList>
    </citation>
    <scope>NUCLEOTIDE SEQUENCE [LARGE SCALE GENOMIC DNA]</scope>
    <source>
        <strain evidence="2 3">Tbo3840</strain>
    </source>
</reference>
<protein>
    <submittedName>
        <fullName evidence="2">Uncharacterized protein</fullName>
    </submittedName>
</protein>
<keyword evidence="1" id="KW-0812">Transmembrane</keyword>
<organism evidence="2 3">
    <name type="scientific">Tuber borchii</name>
    <name type="common">White truffle</name>
    <dbReference type="NCBI Taxonomy" id="42251"/>
    <lineage>
        <taxon>Eukaryota</taxon>
        <taxon>Fungi</taxon>
        <taxon>Dikarya</taxon>
        <taxon>Ascomycota</taxon>
        <taxon>Pezizomycotina</taxon>
        <taxon>Pezizomycetes</taxon>
        <taxon>Pezizales</taxon>
        <taxon>Tuberaceae</taxon>
        <taxon>Tuber</taxon>
    </lineage>
</organism>
<keyword evidence="1" id="KW-1133">Transmembrane helix</keyword>
<keyword evidence="1" id="KW-0472">Membrane</keyword>
<gene>
    <name evidence="2" type="ORF">B9Z19DRAFT_1125433</name>
</gene>
<dbReference type="AlphaFoldDB" id="A0A2T6ZUY7"/>
<proteinExistence type="predicted"/>
<dbReference type="Proteomes" id="UP000244722">
    <property type="component" value="Unassembled WGS sequence"/>
</dbReference>
<dbReference type="OrthoDB" id="5351509at2759"/>
<keyword evidence="3" id="KW-1185">Reference proteome</keyword>
<comment type="caution">
    <text evidence="2">The sequence shown here is derived from an EMBL/GenBank/DDBJ whole genome shotgun (WGS) entry which is preliminary data.</text>
</comment>
<feature type="transmembrane region" description="Helical" evidence="1">
    <location>
        <begin position="323"/>
        <end position="344"/>
    </location>
</feature>